<comment type="subcellular location">
    <subcellularLocation>
        <location evidence="1">Cytoplasm</location>
    </subcellularLocation>
</comment>
<evidence type="ECO:0000256" key="4">
    <source>
        <dbReference type="ARBA" id="ARBA00022803"/>
    </source>
</evidence>
<evidence type="ECO:0000313" key="7">
    <source>
        <dbReference type="Proteomes" id="UP000009049"/>
    </source>
</evidence>
<organism evidence="6 7">
    <name type="scientific">Robiginitalea biformata (strain ATCC BAA-864 / DSM 15991 / KCTC 12146 / HTCC2501)</name>
    <dbReference type="NCBI Taxonomy" id="313596"/>
    <lineage>
        <taxon>Bacteria</taxon>
        <taxon>Pseudomonadati</taxon>
        <taxon>Bacteroidota</taxon>
        <taxon>Flavobacteriia</taxon>
        <taxon>Flavobacteriales</taxon>
        <taxon>Flavobacteriaceae</taxon>
        <taxon>Robiginitalea</taxon>
    </lineage>
</organism>
<evidence type="ECO:0000256" key="3">
    <source>
        <dbReference type="ARBA" id="ARBA00022737"/>
    </source>
</evidence>
<dbReference type="OrthoDB" id="1090267at2"/>
<evidence type="ECO:0000256" key="2">
    <source>
        <dbReference type="ARBA" id="ARBA00022490"/>
    </source>
</evidence>
<evidence type="ECO:0000313" key="6">
    <source>
        <dbReference type="EMBL" id="EAR15147.1"/>
    </source>
</evidence>
<dbReference type="InterPro" id="IPR036388">
    <property type="entry name" value="WH-like_DNA-bd_sf"/>
</dbReference>
<dbReference type="InterPro" id="IPR011990">
    <property type="entry name" value="TPR-like_helical_dom_sf"/>
</dbReference>
<comment type="similarity">
    <text evidence="5">Belongs to the Rap family.</text>
</comment>
<dbReference type="InterPro" id="IPR051476">
    <property type="entry name" value="Bac_ResReg_Asp_Phosphatase"/>
</dbReference>
<keyword evidence="7" id="KW-1185">Reference proteome</keyword>
<accession>A4CNA5</accession>
<dbReference type="GO" id="GO:0006355">
    <property type="term" value="P:regulation of DNA-templated transcription"/>
    <property type="evidence" value="ECO:0007669"/>
    <property type="project" value="InterPro"/>
</dbReference>
<dbReference type="eggNOG" id="COG2197">
    <property type="taxonomic scope" value="Bacteria"/>
</dbReference>
<protein>
    <submittedName>
        <fullName evidence="6">Uncharacterized protein</fullName>
    </submittedName>
</protein>
<dbReference type="SMART" id="SM00028">
    <property type="entry name" value="TPR"/>
    <property type="match status" value="6"/>
</dbReference>
<dbReference type="HOGENOM" id="CLU_029906_0_0_10"/>
<dbReference type="EMBL" id="CP001712">
    <property type="protein sequence ID" value="EAR15147.1"/>
    <property type="molecule type" value="Genomic_DNA"/>
</dbReference>
<dbReference type="SUPFAM" id="SSF48452">
    <property type="entry name" value="TPR-like"/>
    <property type="match status" value="3"/>
</dbReference>
<dbReference type="GO" id="GO:0005737">
    <property type="term" value="C:cytoplasm"/>
    <property type="evidence" value="ECO:0007669"/>
    <property type="project" value="UniProtKB-SubCell"/>
</dbReference>
<dbReference type="InterPro" id="IPR019734">
    <property type="entry name" value="TPR_rpt"/>
</dbReference>
<dbReference type="Proteomes" id="UP000009049">
    <property type="component" value="Chromosome"/>
</dbReference>
<dbReference type="PANTHER" id="PTHR46630:SF1">
    <property type="entry name" value="TETRATRICOPEPTIDE REPEAT PROTEIN 29"/>
    <property type="match status" value="1"/>
</dbReference>
<evidence type="ECO:0000256" key="1">
    <source>
        <dbReference type="ARBA" id="ARBA00004496"/>
    </source>
</evidence>
<evidence type="ECO:0000256" key="5">
    <source>
        <dbReference type="ARBA" id="ARBA00038253"/>
    </source>
</evidence>
<dbReference type="Pfam" id="PF13424">
    <property type="entry name" value="TPR_12"/>
    <property type="match status" value="2"/>
</dbReference>
<gene>
    <name evidence="6" type="ordered locus">RB2501_12492</name>
</gene>
<sequence length="616" mass="70694">MKCISFVFLLLIPIGNGQLVAQDSLQLDSLQRVYRSMPEDTARVRLLGELYQAYVYRDVDRAAQYARERIALSRKLEYTEGLAAGFYDLGGYFKNTGQNDSAMARLADARELYESLDDTVMLIRIDHTRAILEMELGRYDSALAISNRNMVKRQELGDTLGMAIERVFRGGIYENKGYFNLAYEDILQAVRLYEHLDNPLRMADALNSLGSLESTMKNYRKSLEYSGQALEIYRQQDDRLFQGVAANAIGQSHILLEEYREAIPFLEESITLSREMQVPVIEGAALRNLGRAYIALGRGNSGLELLDSAIAVHRRAGRPIALVRSLGYASDAYTEAGRPVRALDYLDEAIRMVDTLGARPHWYDLFKSRSDALAQLGRYPDALRAEKEFSQLRDSALQRERVQQVEELRTRFETEKKEQQIAIQEREIDLLEAEARVGNLQRILLGSGLLLSLIGFYGVRQKWKRTRAEKSKVDAELAFRQRELTTHALHLARKNELLESLKSKARELQESNRSGGYRELIRTINFDQRDDAHWEHFTRYFENVHKDFSRNVRDRFPDVTKNELRFMALMKMNLSSKEIATILNISPDGVKKARQRLRKKMQLAPEESLEASVNAL</sequence>
<keyword evidence="4" id="KW-0802">TPR repeat</keyword>
<dbReference type="KEGG" id="rbi:RB2501_12492"/>
<dbReference type="eggNOG" id="COG0457">
    <property type="taxonomic scope" value="Bacteria"/>
</dbReference>
<reference evidence="6 7" key="1">
    <citation type="journal article" date="2009" name="J. Bacteriol.">
        <title>Complete genome sequence of Robiginitalea biformata HTCC2501.</title>
        <authorList>
            <person name="Oh H.M."/>
            <person name="Giovannoni S.J."/>
            <person name="Lee K."/>
            <person name="Ferriera S."/>
            <person name="Johnson J."/>
            <person name="Cho J.C."/>
        </authorList>
    </citation>
    <scope>NUCLEOTIDE SEQUENCE [LARGE SCALE GENOMIC DNA]</scope>
    <source>
        <strain evidence="7">ATCC BAA-864 / HTCC2501 / KCTC 12146</strain>
    </source>
</reference>
<dbReference type="RefSeq" id="WP_015754467.1">
    <property type="nucleotide sequence ID" value="NC_013222.1"/>
</dbReference>
<dbReference type="AlphaFoldDB" id="A4CNA5"/>
<keyword evidence="2" id="KW-0963">Cytoplasm</keyword>
<name>A4CNA5_ROBBH</name>
<dbReference type="GO" id="GO:0003677">
    <property type="term" value="F:DNA binding"/>
    <property type="evidence" value="ECO:0007669"/>
    <property type="project" value="InterPro"/>
</dbReference>
<keyword evidence="3" id="KW-0677">Repeat</keyword>
<dbReference type="InterPro" id="IPR016032">
    <property type="entry name" value="Sig_transdc_resp-reg_C-effctor"/>
</dbReference>
<dbReference type="Gene3D" id="1.10.10.10">
    <property type="entry name" value="Winged helix-like DNA-binding domain superfamily/Winged helix DNA-binding domain"/>
    <property type="match status" value="1"/>
</dbReference>
<dbReference type="STRING" id="313596.RB2501_12492"/>
<proteinExistence type="inferred from homology"/>
<dbReference type="Gene3D" id="1.25.40.10">
    <property type="entry name" value="Tetratricopeptide repeat domain"/>
    <property type="match status" value="2"/>
</dbReference>
<dbReference type="PANTHER" id="PTHR46630">
    <property type="entry name" value="TETRATRICOPEPTIDE REPEAT PROTEIN 29"/>
    <property type="match status" value="1"/>
</dbReference>
<dbReference type="SUPFAM" id="SSF46894">
    <property type="entry name" value="C-terminal effector domain of the bipartite response regulators"/>
    <property type="match status" value="1"/>
</dbReference>